<dbReference type="PANTHER" id="PTHR43255:SF1">
    <property type="entry name" value="IRON-SULFUR-BINDING OXIDOREDUCTASE FADF-RELATED"/>
    <property type="match status" value="1"/>
</dbReference>
<feature type="domain" description="4Fe-4S ferredoxin-type" evidence="6">
    <location>
        <begin position="339"/>
        <end position="369"/>
    </location>
</feature>
<dbReference type="RefSeq" id="WP_012765891.1">
    <property type="nucleotide sequence ID" value="NC_012881.1"/>
</dbReference>
<dbReference type="NCBIfam" id="NF045663">
    <property type="entry name" value="diclust_near_Sec"/>
    <property type="match status" value="1"/>
</dbReference>
<dbReference type="Pfam" id="PF14691">
    <property type="entry name" value="Fer4_20"/>
    <property type="match status" value="1"/>
</dbReference>
<dbReference type="GO" id="GO:0005886">
    <property type="term" value="C:plasma membrane"/>
    <property type="evidence" value="ECO:0007669"/>
    <property type="project" value="TreeGrafter"/>
</dbReference>
<proteinExistence type="predicted"/>
<dbReference type="KEGG" id="dsa:Desal_0298"/>
<keyword evidence="2" id="KW-0479">Metal-binding</keyword>
<dbReference type="InterPro" id="IPR017896">
    <property type="entry name" value="4Fe4S_Fe-S-bd"/>
</dbReference>
<dbReference type="AlphaFoldDB" id="C6BWC1"/>
<dbReference type="SUPFAM" id="SSF46548">
    <property type="entry name" value="alpha-helical ferredoxin"/>
    <property type="match status" value="2"/>
</dbReference>
<evidence type="ECO:0000256" key="3">
    <source>
        <dbReference type="ARBA" id="ARBA00023002"/>
    </source>
</evidence>
<dbReference type="HOGENOM" id="CLU_363603_0_0_7"/>
<dbReference type="STRING" id="526222.Desal_0298"/>
<dbReference type="PANTHER" id="PTHR43255">
    <property type="entry name" value="IRON-SULFUR-BINDING OXIDOREDUCTASE FADF-RELATED-RELATED"/>
    <property type="match status" value="1"/>
</dbReference>
<dbReference type="GO" id="GO:0016491">
    <property type="term" value="F:oxidoreductase activity"/>
    <property type="evidence" value="ECO:0007669"/>
    <property type="project" value="UniProtKB-KW"/>
</dbReference>
<dbReference type="PROSITE" id="PS00198">
    <property type="entry name" value="4FE4S_FER_1"/>
    <property type="match status" value="1"/>
</dbReference>
<evidence type="ECO:0000259" key="6">
    <source>
        <dbReference type="PROSITE" id="PS51379"/>
    </source>
</evidence>
<keyword evidence="1" id="KW-0004">4Fe-4S</keyword>
<dbReference type="OrthoDB" id="9803192at2"/>
<organism evidence="7 8">
    <name type="scientific">Maridesulfovibrio salexigens (strain ATCC 14822 / DSM 2638 / NCIMB 8403 / VKM B-1763)</name>
    <name type="common">Desulfovibrio salexigens</name>
    <dbReference type="NCBI Taxonomy" id="526222"/>
    <lineage>
        <taxon>Bacteria</taxon>
        <taxon>Pseudomonadati</taxon>
        <taxon>Thermodesulfobacteriota</taxon>
        <taxon>Desulfovibrionia</taxon>
        <taxon>Desulfovibrionales</taxon>
        <taxon>Desulfovibrionaceae</taxon>
        <taxon>Maridesulfovibrio</taxon>
    </lineage>
</organism>
<keyword evidence="8" id="KW-1185">Reference proteome</keyword>
<dbReference type="Gene3D" id="3.50.50.60">
    <property type="entry name" value="FAD/NAD(P)-binding domain"/>
    <property type="match status" value="1"/>
</dbReference>
<evidence type="ECO:0000313" key="7">
    <source>
        <dbReference type="EMBL" id="ACS78365.1"/>
    </source>
</evidence>
<evidence type="ECO:0000313" key="8">
    <source>
        <dbReference type="Proteomes" id="UP000002601"/>
    </source>
</evidence>
<name>C6BWC1_MARSD</name>
<evidence type="ECO:0000256" key="2">
    <source>
        <dbReference type="ARBA" id="ARBA00022723"/>
    </source>
</evidence>
<sequence length="754" mass="84312">MDQKNLRDWEARCTQEEPPKCKARCPLHVDGREFCRSLAAGQIDKAWAVLCKTMPFPAITARICDGDCQNDCLRSQKGGGIELAAMERFVADNAKRSPMIRALPPKGKNIAIFGAHLAAMTAAWDLGKKGFTVIVFCEDKLQGFESLPADKVSNEIIEKELAQLGKMNVSFAEHGKPEPQTIMAARESFDAVFVDPLVYNTSQLGISEVDPGTLQTNIEFLFASPDASGKSTLELLAIGRKGALSIERKLQNASLTAGRDREDPFETRLFTNISKVEAVPPVNVPAEGYSSEQAREEASRCMLCECMECVNNCAYLEEFKSYPKAYARQIYNNASIVMGTRMANTMINSCMLCGLCEKVCPENFAMQDLCLEARQDLVKKGHMPPSAHEFAFRDMDFADSSSCALVKHQPEKSTSARVFFPGCQLSASDPGAIERTYAHLCSKLDGGTGLMLRCCGAPADWAGQQEMFDRKMESLKRDWESLGRPQIIAACPSCMESLHKGLPEADVISLWSILSSEARQLDQHPEAELLSLQDPCSARENHELMNDVRLLLSRMDVTFEEPELSGTHTECCGFGGLLANANEPLSRKVAERRAEKLDHDGITYCAMCRDMLSKAGKRCQHILDILFPDGKEDPAGRIAPGYSARRENRVRLKETLLRETWNEQPEPRNDYETVAVEFTPEATKMMEERRILLSDVQKTLHSVQDSKQVLENTESGHLLVQFRPVTVTYWVEYEMKDNTYLVHRVWSHRMRVLG</sequence>
<evidence type="ECO:0000256" key="1">
    <source>
        <dbReference type="ARBA" id="ARBA00022485"/>
    </source>
</evidence>
<dbReference type="EMBL" id="CP001649">
    <property type="protein sequence ID" value="ACS78365.1"/>
    <property type="molecule type" value="Genomic_DNA"/>
</dbReference>
<dbReference type="InterPro" id="IPR036188">
    <property type="entry name" value="FAD/NAD-bd_sf"/>
</dbReference>
<keyword evidence="4" id="KW-0408">Iron</keyword>
<dbReference type="Proteomes" id="UP000002601">
    <property type="component" value="Chromosome"/>
</dbReference>
<keyword evidence="3" id="KW-0560">Oxidoreductase</keyword>
<dbReference type="GO" id="GO:0051539">
    <property type="term" value="F:4 iron, 4 sulfur cluster binding"/>
    <property type="evidence" value="ECO:0007669"/>
    <property type="project" value="UniProtKB-KW"/>
</dbReference>
<dbReference type="InterPro" id="IPR051460">
    <property type="entry name" value="HdrC_iron-sulfur_subunit"/>
</dbReference>
<dbReference type="eggNOG" id="COG0247">
    <property type="taxonomic scope" value="Bacteria"/>
</dbReference>
<keyword evidence="5" id="KW-0411">Iron-sulfur</keyword>
<dbReference type="Pfam" id="PF02754">
    <property type="entry name" value="CCG"/>
    <property type="match status" value="2"/>
</dbReference>
<dbReference type="InterPro" id="IPR028261">
    <property type="entry name" value="DPD_II"/>
</dbReference>
<dbReference type="PROSITE" id="PS51379">
    <property type="entry name" value="4FE4S_FER_2"/>
    <property type="match status" value="1"/>
</dbReference>
<dbReference type="Pfam" id="PF13534">
    <property type="entry name" value="Fer4_17"/>
    <property type="match status" value="1"/>
</dbReference>
<gene>
    <name evidence="7" type="ordered locus">Desal_0298</name>
</gene>
<evidence type="ECO:0000256" key="4">
    <source>
        <dbReference type="ARBA" id="ARBA00023004"/>
    </source>
</evidence>
<evidence type="ECO:0000256" key="5">
    <source>
        <dbReference type="ARBA" id="ARBA00023014"/>
    </source>
</evidence>
<dbReference type="eggNOG" id="COG0493">
    <property type="taxonomic scope" value="Bacteria"/>
</dbReference>
<dbReference type="InterPro" id="IPR009051">
    <property type="entry name" value="Helical_ferredxn"/>
</dbReference>
<dbReference type="InterPro" id="IPR017900">
    <property type="entry name" value="4Fe4S_Fe_S_CS"/>
</dbReference>
<dbReference type="GO" id="GO:0046872">
    <property type="term" value="F:metal ion binding"/>
    <property type="evidence" value="ECO:0007669"/>
    <property type="project" value="UniProtKB-KW"/>
</dbReference>
<protein>
    <submittedName>
        <fullName evidence="7">4Fe-4S ferredoxin iron-sulfur binding domain protein</fullName>
    </submittedName>
</protein>
<reference evidence="7 8" key="1">
    <citation type="submission" date="2009-06" db="EMBL/GenBank/DDBJ databases">
        <title>Complete sequence of Desulfovibrio salexigens DSM 2638.</title>
        <authorList>
            <consortium name="US DOE Joint Genome Institute"/>
            <person name="Lucas S."/>
            <person name="Copeland A."/>
            <person name="Lapidus A."/>
            <person name="Glavina del Rio T."/>
            <person name="Tice H."/>
            <person name="Bruce D."/>
            <person name="Goodwin L."/>
            <person name="Pitluck S."/>
            <person name="Munk A.C."/>
            <person name="Brettin T."/>
            <person name="Detter J.C."/>
            <person name="Han C."/>
            <person name="Tapia R."/>
            <person name="Larimer F."/>
            <person name="Land M."/>
            <person name="Hauser L."/>
            <person name="Kyrpides N."/>
            <person name="Anderson I."/>
            <person name="Wall J.D."/>
            <person name="Arkin A.P."/>
            <person name="Dehal P."/>
            <person name="Chivian D."/>
            <person name="Giles B."/>
            <person name="Hazen T.C."/>
        </authorList>
    </citation>
    <scope>NUCLEOTIDE SEQUENCE [LARGE SCALE GENOMIC DNA]</scope>
    <source>
        <strain evidence="8">ATCC 14822 / DSM 2638 / NCIMB 8403 / VKM B-1763</strain>
    </source>
</reference>
<dbReference type="InterPro" id="IPR004017">
    <property type="entry name" value="Cys_rich_dom"/>
</dbReference>
<accession>C6BWC1</accession>
<dbReference type="Gene3D" id="1.10.1060.10">
    <property type="entry name" value="Alpha-helical ferredoxin"/>
    <property type="match status" value="2"/>
</dbReference>